<keyword evidence="1" id="KW-0175">Coiled coil</keyword>
<proteinExistence type="predicted"/>
<protein>
    <submittedName>
        <fullName evidence="3">Predicted protein</fullName>
    </submittedName>
</protein>
<dbReference type="GO" id="GO:0051493">
    <property type="term" value="P:regulation of cytoskeleton organization"/>
    <property type="evidence" value="ECO:0007669"/>
    <property type="project" value="TreeGrafter"/>
</dbReference>
<dbReference type="PANTHER" id="PTHR12509:SF9">
    <property type="entry name" value="SPERM FLAGELLAR PROTEIN 1 ISOFORM X1"/>
    <property type="match status" value="1"/>
</dbReference>
<dbReference type="KEGG" id="mpp:MICPUCDRAFT_34222"/>
<evidence type="ECO:0000256" key="1">
    <source>
        <dbReference type="SAM" id="Coils"/>
    </source>
</evidence>
<dbReference type="Pfam" id="PF06294">
    <property type="entry name" value="CH_2"/>
    <property type="match status" value="1"/>
</dbReference>
<dbReference type="Gene3D" id="1.10.418.10">
    <property type="entry name" value="Calponin-like domain"/>
    <property type="match status" value="1"/>
</dbReference>
<dbReference type="GO" id="GO:0008017">
    <property type="term" value="F:microtubule binding"/>
    <property type="evidence" value="ECO:0007669"/>
    <property type="project" value="TreeGrafter"/>
</dbReference>
<evidence type="ECO:0000259" key="2">
    <source>
        <dbReference type="PROSITE" id="PS50021"/>
    </source>
</evidence>
<dbReference type="GO" id="GO:0005930">
    <property type="term" value="C:axoneme"/>
    <property type="evidence" value="ECO:0007669"/>
    <property type="project" value="TreeGrafter"/>
</dbReference>
<sequence>MTYISAVSEAELKILYQWVDQIPLSRPKRNIARDFADGVLMAEVVAHFYPKLVELHNYSSASAMTQKMYNWNTLNAKVFRKLDFTLDPTHLKDLCTHKTGAVEYALKLIKHYLGEFQKNNGVVKKQNMKGGVAPPPVDFHKAGEEVKEAFGFVVTDHKIKPGMLEQNIMLPTVGDGAVNPETGEEMAQQPQGELLRYEDPTGEMIKKDLLIAELRETNAILDTKARKLEQLVRLKEAKVQTLLNKLQALSAQ</sequence>
<reference evidence="3 4" key="1">
    <citation type="journal article" date="2009" name="Science">
        <title>Green evolution and dynamic adaptations revealed by genomes of the marine picoeukaryotes Micromonas.</title>
        <authorList>
            <person name="Worden A.Z."/>
            <person name="Lee J.H."/>
            <person name="Mock T."/>
            <person name="Rouze P."/>
            <person name="Simmons M.P."/>
            <person name="Aerts A.L."/>
            <person name="Allen A.E."/>
            <person name="Cuvelier M.L."/>
            <person name="Derelle E."/>
            <person name="Everett M.V."/>
            <person name="Foulon E."/>
            <person name="Grimwood J."/>
            <person name="Gundlach H."/>
            <person name="Henrissat B."/>
            <person name="Napoli C."/>
            <person name="McDonald S.M."/>
            <person name="Parker M.S."/>
            <person name="Rombauts S."/>
            <person name="Salamov A."/>
            <person name="Von Dassow P."/>
            <person name="Badger J.H."/>
            <person name="Coutinho P.M."/>
            <person name="Demir E."/>
            <person name="Dubchak I."/>
            <person name="Gentemann C."/>
            <person name="Eikrem W."/>
            <person name="Gready J.E."/>
            <person name="John U."/>
            <person name="Lanier W."/>
            <person name="Lindquist E.A."/>
            <person name="Lucas S."/>
            <person name="Mayer K.F."/>
            <person name="Moreau H."/>
            <person name="Not F."/>
            <person name="Otillar R."/>
            <person name="Panaud O."/>
            <person name="Pangilinan J."/>
            <person name="Paulsen I."/>
            <person name="Piegu B."/>
            <person name="Poliakov A."/>
            <person name="Robbens S."/>
            <person name="Schmutz J."/>
            <person name="Toulza E."/>
            <person name="Wyss T."/>
            <person name="Zelensky A."/>
            <person name="Zhou K."/>
            <person name="Armbrust E.V."/>
            <person name="Bhattacharya D."/>
            <person name="Goodenough U.W."/>
            <person name="Van de Peer Y."/>
            <person name="Grigoriev I.V."/>
        </authorList>
    </citation>
    <scope>NUCLEOTIDE SEQUENCE [LARGE SCALE GENOMIC DNA]</scope>
    <source>
        <strain evidence="3 4">CCMP1545</strain>
    </source>
</reference>
<gene>
    <name evidence="3" type="ORF">MICPUCDRAFT_34222</name>
</gene>
<dbReference type="SUPFAM" id="SSF47576">
    <property type="entry name" value="Calponin-homology domain, CH-domain"/>
    <property type="match status" value="1"/>
</dbReference>
<dbReference type="FunFam" id="1.10.418.10:FF:000059">
    <property type="entry name" value="RIKEN cDNA 6430531B16 gene"/>
    <property type="match status" value="1"/>
</dbReference>
<dbReference type="STRING" id="564608.C1MVM3"/>
<dbReference type="eggNOG" id="ENOG502S497">
    <property type="taxonomic scope" value="Eukaryota"/>
</dbReference>
<evidence type="ECO:0000313" key="4">
    <source>
        <dbReference type="Proteomes" id="UP000001876"/>
    </source>
</evidence>
<dbReference type="InterPro" id="IPR001715">
    <property type="entry name" value="CH_dom"/>
</dbReference>
<feature type="domain" description="Calponin-homology (CH)" evidence="2">
    <location>
        <begin position="9"/>
        <end position="117"/>
    </location>
</feature>
<dbReference type="Proteomes" id="UP000001876">
    <property type="component" value="Unassembled WGS sequence"/>
</dbReference>
<dbReference type="AlphaFoldDB" id="C1MVM3"/>
<evidence type="ECO:0000313" key="3">
    <source>
        <dbReference type="EMBL" id="EEH56014.1"/>
    </source>
</evidence>
<keyword evidence="4" id="KW-1185">Reference proteome</keyword>
<dbReference type="OrthoDB" id="193300at2759"/>
<dbReference type="PROSITE" id="PS50021">
    <property type="entry name" value="CH"/>
    <property type="match status" value="1"/>
</dbReference>
<dbReference type="GeneID" id="9685500"/>
<dbReference type="OMA" id="AMTQKMY"/>
<name>C1MVM3_MICPC</name>
<feature type="coiled-coil region" evidence="1">
    <location>
        <begin position="211"/>
        <end position="252"/>
    </location>
</feature>
<dbReference type="InterPro" id="IPR010441">
    <property type="entry name" value="CH_2"/>
</dbReference>
<dbReference type="InterPro" id="IPR036872">
    <property type="entry name" value="CH_dom_sf"/>
</dbReference>
<dbReference type="EMBL" id="GG663741">
    <property type="protein sequence ID" value="EEH56014.1"/>
    <property type="molecule type" value="Genomic_DNA"/>
</dbReference>
<accession>C1MVM3</accession>
<dbReference type="InterPro" id="IPR052111">
    <property type="entry name" value="Spermatogenesis_Ciliary_MAP"/>
</dbReference>
<dbReference type="RefSeq" id="XP_003060062.1">
    <property type="nucleotide sequence ID" value="XM_003060016.1"/>
</dbReference>
<organism evidence="4">
    <name type="scientific">Micromonas pusilla (strain CCMP1545)</name>
    <name type="common">Picoplanktonic green alga</name>
    <dbReference type="NCBI Taxonomy" id="564608"/>
    <lineage>
        <taxon>Eukaryota</taxon>
        <taxon>Viridiplantae</taxon>
        <taxon>Chlorophyta</taxon>
        <taxon>Mamiellophyceae</taxon>
        <taxon>Mamiellales</taxon>
        <taxon>Mamiellaceae</taxon>
        <taxon>Micromonas</taxon>
    </lineage>
</organism>
<dbReference type="PANTHER" id="PTHR12509">
    <property type="entry name" value="SPERMATOGENESIS-ASSOCIATED 4-RELATED"/>
    <property type="match status" value="1"/>
</dbReference>